<dbReference type="AlphaFoldDB" id="A0A6J7D6V0"/>
<evidence type="ECO:0000256" key="1">
    <source>
        <dbReference type="ARBA" id="ARBA00004370"/>
    </source>
</evidence>
<dbReference type="InterPro" id="IPR026015">
    <property type="entry name" value="ATP_synth_OSCP/delta_N_sf"/>
</dbReference>
<name>A0A6J7D6V0_9ZZZZ</name>
<protein>
    <submittedName>
        <fullName evidence="7">Unannotated protein</fullName>
    </submittedName>
</protein>
<dbReference type="NCBIfam" id="TIGR01145">
    <property type="entry name" value="ATP_synt_delta"/>
    <property type="match status" value="1"/>
</dbReference>
<dbReference type="Gene3D" id="1.10.520.20">
    <property type="entry name" value="N-terminal domain of the delta subunit of the F1F0-ATP synthase"/>
    <property type="match status" value="1"/>
</dbReference>
<comment type="subcellular location">
    <subcellularLocation>
        <location evidence="1">Membrane</location>
    </subcellularLocation>
</comment>
<keyword evidence="4" id="KW-0406">Ion transport</keyword>
<keyword evidence="2" id="KW-0813">Transport</keyword>
<dbReference type="GO" id="GO:0046933">
    <property type="term" value="F:proton-transporting ATP synthase activity, rotational mechanism"/>
    <property type="evidence" value="ECO:0007669"/>
    <property type="project" value="InterPro"/>
</dbReference>
<dbReference type="EMBL" id="CAFBLS010000031">
    <property type="protein sequence ID" value="CAB4864685.1"/>
    <property type="molecule type" value="Genomic_DNA"/>
</dbReference>
<evidence type="ECO:0000256" key="5">
    <source>
        <dbReference type="ARBA" id="ARBA00023136"/>
    </source>
</evidence>
<evidence type="ECO:0000256" key="3">
    <source>
        <dbReference type="ARBA" id="ARBA00022781"/>
    </source>
</evidence>
<dbReference type="InterPro" id="IPR020781">
    <property type="entry name" value="ATPase_OSCP/d_CS"/>
</dbReference>
<dbReference type="HAMAP" id="MF_01416">
    <property type="entry name" value="ATP_synth_delta_bact"/>
    <property type="match status" value="1"/>
</dbReference>
<accession>A0A6J7D6V0</accession>
<evidence type="ECO:0000256" key="4">
    <source>
        <dbReference type="ARBA" id="ARBA00023065"/>
    </source>
</evidence>
<evidence type="ECO:0000256" key="2">
    <source>
        <dbReference type="ARBA" id="ARBA00022448"/>
    </source>
</evidence>
<sequence length="269" mass="28942">MLGASRESLARQVDALDARRQSTGFDGLADELFAVASLLEREHQLRLALADSGQLHAVREGLVREILGGKVSDLTVAVMVDIVGERWSSDDDLLLAVEQLADQAVFTVAEANGTLDATDDELFRFGRALDQSPQLQMALTSPAQPSATKAAIVHDLLDGRTTGATRQVLEYAVGHLHGQRIDSVVDHLCDLAARQRERVIAEVRVAAPLDAEQSRRLADVLSRLKGRTVRLNVAVDPAVLGGVHVKVGDEVIDGTVSAKLEQARRVVLG</sequence>
<keyword evidence="3" id="KW-0375">Hydrogen ion transport</keyword>
<dbReference type="SUPFAM" id="SSF47928">
    <property type="entry name" value="N-terminal domain of the delta subunit of the F1F0-ATP synthase"/>
    <property type="match status" value="1"/>
</dbReference>
<dbReference type="NCBIfam" id="NF009967">
    <property type="entry name" value="PRK13430.1"/>
    <property type="match status" value="1"/>
</dbReference>
<evidence type="ECO:0000313" key="7">
    <source>
        <dbReference type="EMBL" id="CAB4864685.1"/>
    </source>
</evidence>
<gene>
    <name evidence="7" type="ORF">UFOPK3402_00395</name>
</gene>
<dbReference type="PANTHER" id="PTHR11910">
    <property type="entry name" value="ATP SYNTHASE DELTA CHAIN"/>
    <property type="match status" value="1"/>
</dbReference>
<reference evidence="7" key="1">
    <citation type="submission" date="2020-05" db="EMBL/GenBank/DDBJ databases">
        <authorList>
            <person name="Chiriac C."/>
            <person name="Salcher M."/>
            <person name="Ghai R."/>
            <person name="Kavagutti S V."/>
        </authorList>
    </citation>
    <scope>NUCLEOTIDE SEQUENCE</scope>
</reference>
<organism evidence="7">
    <name type="scientific">freshwater metagenome</name>
    <dbReference type="NCBI Taxonomy" id="449393"/>
    <lineage>
        <taxon>unclassified sequences</taxon>
        <taxon>metagenomes</taxon>
        <taxon>ecological metagenomes</taxon>
    </lineage>
</organism>
<keyword evidence="5" id="KW-0472">Membrane</keyword>
<dbReference type="PRINTS" id="PR00125">
    <property type="entry name" value="ATPASEDELTA"/>
</dbReference>
<dbReference type="InterPro" id="IPR000711">
    <property type="entry name" value="ATPase_OSCP/dsu"/>
</dbReference>
<keyword evidence="6" id="KW-0066">ATP synthesis</keyword>
<dbReference type="Pfam" id="PF00213">
    <property type="entry name" value="OSCP"/>
    <property type="match status" value="1"/>
</dbReference>
<evidence type="ECO:0000256" key="6">
    <source>
        <dbReference type="ARBA" id="ARBA00023310"/>
    </source>
</evidence>
<proteinExistence type="inferred from homology"/>
<dbReference type="GO" id="GO:0016020">
    <property type="term" value="C:membrane"/>
    <property type="evidence" value="ECO:0007669"/>
    <property type="project" value="UniProtKB-SubCell"/>
</dbReference>
<dbReference type="PROSITE" id="PS00389">
    <property type="entry name" value="ATPASE_DELTA"/>
    <property type="match status" value="1"/>
</dbReference>